<organism evidence="1 2">
    <name type="scientific">Ensete ventricosum</name>
    <name type="common">Abyssinian banana</name>
    <name type="synonym">Musa ensete</name>
    <dbReference type="NCBI Taxonomy" id="4639"/>
    <lineage>
        <taxon>Eukaryota</taxon>
        <taxon>Viridiplantae</taxon>
        <taxon>Streptophyta</taxon>
        <taxon>Embryophyta</taxon>
        <taxon>Tracheophyta</taxon>
        <taxon>Spermatophyta</taxon>
        <taxon>Magnoliopsida</taxon>
        <taxon>Liliopsida</taxon>
        <taxon>Zingiberales</taxon>
        <taxon>Musaceae</taxon>
        <taxon>Ensete</taxon>
    </lineage>
</organism>
<sequence>MEQLGLLGATTRVLLGTLGFLQKTQRESKIRLKYRRSHSKEERVRHHAERRSRFLGHGRRRWLGRSERREQQLGGLKRKRAYISLTASLSSPRKGRADRCGDGCL</sequence>
<dbReference type="AlphaFoldDB" id="A0A427BAV3"/>
<evidence type="ECO:0000313" key="2">
    <source>
        <dbReference type="Proteomes" id="UP000287651"/>
    </source>
</evidence>
<accession>A0A427BAV3</accession>
<dbReference type="Proteomes" id="UP000287651">
    <property type="component" value="Unassembled WGS sequence"/>
</dbReference>
<name>A0A427BAV3_ENSVE</name>
<evidence type="ECO:0000313" key="1">
    <source>
        <dbReference type="EMBL" id="RRT85645.1"/>
    </source>
</evidence>
<protein>
    <submittedName>
        <fullName evidence="1">Uncharacterized protein</fullName>
    </submittedName>
</protein>
<proteinExistence type="predicted"/>
<reference evidence="1 2" key="1">
    <citation type="journal article" date="2014" name="Agronomy (Basel)">
        <title>A Draft Genome Sequence for Ensete ventricosum, the Drought-Tolerant Tree Against Hunger.</title>
        <authorList>
            <person name="Harrison J."/>
            <person name="Moore K.A."/>
            <person name="Paszkiewicz K."/>
            <person name="Jones T."/>
            <person name="Grant M."/>
            <person name="Ambacheew D."/>
            <person name="Muzemil S."/>
            <person name="Studholme D.J."/>
        </authorList>
    </citation>
    <scope>NUCLEOTIDE SEQUENCE [LARGE SCALE GENOMIC DNA]</scope>
</reference>
<comment type="caution">
    <text evidence="1">The sequence shown here is derived from an EMBL/GenBank/DDBJ whole genome shotgun (WGS) entry which is preliminary data.</text>
</comment>
<gene>
    <name evidence="1" type="ORF">B296_00001062</name>
</gene>
<dbReference type="EMBL" id="AMZH03000083">
    <property type="protein sequence ID" value="RRT85645.1"/>
    <property type="molecule type" value="Genomic_DNA"/>
</dbReference>